<dbReference type="InterPro" id="IPR000644">
    <property type="entry name" value="CBS_dom"/>
</dbReference>
<dbReference type="Pfam" id="PF00571">
    <property type="entry name" value="CBS"/>
    <property type="match status" value="2"/>
</dbReference>
<feature type="transmembrane region" description="Helical" evidence="9">
    <location>
        <begin position="96"/>
        <end position="117"/>
    </location>
</feature>
<dbReference type="InterPro" id="IPR005170">
    <property type="entry name" value="Transptr-assoc_dom"/>
</dbReference>
<accession>A0A932A7K9</accession>
<dbReference type="Pfam" id="PF03471">
    <property type="entry name" value="CorC_HlyC"/>
    <property type="match status" value="1"/>
</dbReference>
<dbReference type="Gene3D" id="3.30.465.10">
    <property type="match status" value="1"/>
</dbReference>
<evidence type="ECO:0000313" key="11">
    <source>
        <dbReference type="EMBL" id="MBI2677917.1"/>
    </source>
</evidence>
<dbReference type="Proteomes" id="UP000779809">
    <property type="component" value="Unassembled WGS sequence"/>
</dbReference>
<keyword evidence="6 9" id="KW-0472">Membrane</keyword>
<evidence type="ECO:0000256" key="8">
    <source>
        <dbReference type="SAM" id="MobiDB-lite"/>
    </source>
</evidence>
<dbReference type="GO" id="GO:0050660">
    <property type="term" value="F:flavin adenine dinucleotide binding"/>
    <property type="evidence" value="ECO:0007669"/>
    <property type="project" value="InterPro"/>
</dbReference>
<dbReference type="Gene3D" id="3.10.580.10">
    <property type="entry name" value="CBS-domain"/>
    <property type="match status" value="1"/>
</dbReference>
<dbReference type="InterPro" id="IPR044751">
    <property type="entry name" value="Ion_transp-like_CBS"/>
</dbReference>
<comment type="subcellular location">
    <subcellularLocation>
        <location evidence="1">Membrane</location>
        <topology evidence="1">Multi-pass membrane protein</topology>
    </subcellularLocation>
</comment>
<evidence type="ECO:0000256" key="1">
    <source>
        <dbReference type="ARBA" id="ARBA00004141"/>
    </source>
</evidence>
<dbReference type="Pfam" id="PF01595">
    <property type="entry name" value="CNNM"/>
    <property type="match status" value="1"/>
</dbReference>
<dbReference type="CDD" id="cd04590">
    <property type="entry name" value="CBS_pair_CorC_HlyC_assoc"/>
    <property type="match status" value="1"/>
</dbReference>
<evidence type="ECO:0000256" key="3">
    <source>
        <dbReference type="ARBA" id="ARBA00022737"/>
    </source>
</evidence>
<organism evidence="11 12">
    <name type="scientific">Candidatus Korobacter versatilis</name>
    <dbReference type="NCBI Taxonomy" id="658062"/>
    <lineage>
        <taxon>Bacteria</taxon>
        <taxon>Pseudomonadati</taxon>
        <taxon>Acidobacteriota</taxon>
        <taxon>Terriglobia</taxon>
        <taxon>Terriglobales</taxon>
        <taxon>Candidatus Korobacteraceae</taxon>
        <taxon>Candidatus Korobacter</taxon>
    </lineage>
</organism>
<dbReference type="SUPFAM" id="SSF56176">
    <property type="entry name" value="FAD-binding/transporter-associated domain-like"/>
    <property type="match status" value="1"/>
</dbReference>
<dbReference type="InterPro" id="IPR046342">
    <property type="entry name" value="CBS_dom_sf"/>
</dbReference>
<evidence type="ECO:0000256" key="2">
    <source>
        <dbReference type="ARBA" id="ARBA00022692"/>
    </source>
</evidence>
<evidence type="ECO:0000259" key="10">
    <source>
        <dbReference type="PROSITE" id="PS51371"/>
    </source>
</evidence>
<feature type="domain" description="CBS" evidence="10">
    <location>
        <begin position="206"/>
        <end position="267"/>
    </location>
</feature>
<keyword evidence="3" id="KW-0677">Repeat</keyword>
<feature type="transmembrane region" description="Helical" evidence="9">
    <location>
        <begin position="129"/>
        <end position="155"/>
    </location>
</feature>
<dbReference type="InterPro" id="IPR002550">
    <property type="entry name" value="CNNM"/>
</dbReference>
<dbReference type="SMART" id="SM01091">
    <property type="entry name" value="CorC_HlyC"/>
    <property type="match status" value="1"/>
</dbReference>
<dbReference type="PANTHER" id="PTHR22777">
    <property type="entry name" value="HEMOLYSIN-RELATED"/>
    <property type="match status" value="1"/>
</dbReference>
<reference evidence="11" key="1">
    <citation type="submission" date="2020-07" db="EMBL/GenBank/DDBJ databases">
        <title>Huge and variable diversity of episymbiotic CPR bacteria and DPANN archaea in groundwater ecosystems.</title>
        <authorList>
            <person name="He C.Y."/>
            <person name="Keren R."/>
            <person name="Whittaker M."/>
            <person name="Farag I.F."/>
            <person name="Doudna J."/>
            <person name="Cate J.H.D."/>
            <person name="Banfield J.F."/>
        </authorList>
    </citation>
    <scope>NUCLEOTIDE SEQUENCE</scope>
    <source>
        <strain evidence="11">NC_groundwater_580_Pr5_B-0.1um_64_19</strain>
    </source>
</reference>
<proteinExistence type="predicted"/>
<dbReference type="EMBL" id="JACPNR010000005">
    <property type="protein sequence ID" value="MBI2677917.1"/>
    <property type="molecule type" value="Genomic_DNA"/>
</dbReference>
<feature type="compositionally biased region" description="Basic and acidic residues" evidence="8">
    <location>
        <begin position="430"/>
        <end position="440"/>
    </location>
</feature>
<dbReference type="SUPFAM" id="SSF54631">
    <property type="entry name" value="CBS-domain pair"/>
    <property type="match status" value="1"/>
</dbReference>
<dbReference type="AlphaFoldDB" id="A0A932A7K9"/>
<evidence type="ECO:0000256" key="6">
    <source>
        <dbReference type="ARBA" id="ARBA00023136"/>
    </source>
</evidence>
<keyword evidence="4 9" id="KW-1133">Transmembrane helix</keyword>
<sequence length="440" mass="49331">MIWAIIPAMAVLLGLLTLVSYVERVYNEMGKFLAREFQENIECFERDVEARLGVARNRASLSMSVLAQLTTAAISLLTAYYVFYDGTWNGGELARAGVIVVLAIIIFNRLLPFVLFTRTRGDWVRPLTFLIRLLIWIVFPITIILGFALSVASLAESKEPQQPEHPSEAVDALIEAGQEEGILEEADRDMIHSVVEFSEKRVHEVMTPRPEVVAVPLAMSVEQFIELQRTKPYSRVPVYEGETIDHIKGVVFAHDVLQVPDTEAKARTVGEMMRSAFYVPETKRVSQLLREMQREGIHMAIVIDEYGSLAGVVTIEDLVEEIVGEIRDEHEAKADIVHENPNSYVVPGNMDVDRIPQLFGIRLESREATSVGGLVSELMGRIPEPGAVVDSEGLRFEVLDSSDRRVERVRISLAKDEPPLPPTPPQPKTRQKEPRTAKRA</sequence>
<gene>
    <name evidence="11" type="ORF">HYX28_03970</name>
</gene>
<keyword evidence="5 7" id="KW-0129">CBS domain</keyword>
<name>A0A932A7K9_9BACT</name>
<feature type="region of interest" description="Disordered" evidence="8">
    <location>
        <begin position="411"/>
        <end position="440"/>
    </location>
</feature>
<protein>
    <submittedName>
        <fullName evidence="11">HlyC/CorC family transporter</fullName>
    </submittedName>
</protein>
<dbReference type="FunFam" id="3.10.580.10:FF:000002">
    <property type="entry name" value="Magnesium/cobalt efflux protein CorC"/>
    <property type="match status" value="1"/>
</dbReference>
<dbReference type="GO" id="GO:0005886">
    <property type="term" value="C:plasma membrane"/>
    <property type="evidence" value="ECO:0007669"/>
    <property type="project" value="TreeGrafter"/>
</dbReference>
<evidence type="ECO:0000256" key="7">
    <source>
        <dbReference type="PROSITE-ProRule" id="PRU00703"/>
    </source>
</evidence>
<dbReference type="InterPro" id="IPR036318">
    <property type="entry name" value="FAD-bd_PCMH-like_sf"/>
</dbReference>
<evidence type="ECO:0000256" key="4">
    <source>
        <dbReference type="ARBA" id="ARBA00022989"/>
    </source>
</evidence>
<dbReference type="SMART" id="SM00116">
    <property type="entry name" value="CBS"/>
    <property type="match status" value="2"/>
</dbReference>
<evidence type="ECO:0000256" key="9">
    <source>
        <dbReference type="SAM" id="Phobius"/>
    </source>
</evidence>
<keyword evidence="2 9" id="KW-0812">Transmembrane</keyword>
<evidence type="ECO:0000313" key="12">
    <source>
        <dbReference type="Proteomes" id="UP000779809"/>
    </source>
</evidence>
<feature type="transmembrane region" description="Helical" evidence="9">
    <location>
        <begin position="6"/>
        <end position="26"/>
    </location>
</feature>
<evidence type="ECO:0000256" key="5">
    <source>
        <dbReference type="ARBA" id="ARBA00023122"/>
    </source>
</evidence>
<feature type="transmembrane region" description="Helical" evidence="9">
    <location>
        <begin position="65"/>
        <end position="84"/>
    </location>
</feature>
<dbReference type="PROSITE" id="PS51371">
    <property type="entry name" value="CBS"/>
    <property type="match status" value="2"/>
</dbReference>
<dbReference type="InterPro" id="IPR016169">
    <property type="entry name" value="FAD-bd_PCMH_sub2"/>
</dbReference>
<feature type="domain" description="CBS" evidence="10">
    <location>
        <begin position="272"/>
        <end position="329"/>
    </location>
</feature>
<comment type="caution">
    <text evidence="11">The sequence shown here is derived from an EMBL/GenBank/DDBJ whole genome shotgun (WGS) entry which is preliminary data.</text>
</comment>
<dbReference type="PANTHER" id="PTHR22777:SF17">
    <property type="entry name" value="UPF0053 PROTEIN SLL0260"/>
    <property type="match status" value="1"/>
</dbReference>